<dbReference type="PANTHER" id="PTHR33116:SF78">
    <property type="entry name" value="OS12G0587133 PROTEIN"/>
    <property type="match status" value="1"/>
</dbReference>
<proteinExistence type="predicted"/>
<evidence type="ECO:0000256" key="1">
    <source>
        <dbReference type="SAM" id="MobiDB-lite"/>
    </source>
</evidence>
<name>A0A2Z6P4M8_TRISU</name>
<reference evidence="3" key="1">
    <citation type="journal article" date="2017" name="Front. Plant Sci.">
        <title>Climate Clever Clovers: New Paradigm to Reduce the Environmental Footprint of Ruminants by Breeding Low Methanogenic Forages Utilizing Haplotype Variation.</title>
        <authorList>
            <person name="Kaur P."/>
            <person name="Appels R."/>
            <person name="Bayer P.E."/>
            <person name="Keeble-Gagnere G."/>
            <person name="Wang J."/>
            <person name="Hirakawa H."/>
            <person name="Shirasawa K."/>
            <person name="Vercoe P."/>
            <person name="Stefanova K."/>
            <person name="Durmic Z."/>
            <person name="Nichols P."/>
            <person name="Revell C."/>
            <person name="Isobe S.N."/>
            <person name="Edwards D."/>
            <person name="Erskine W."/>
        </authorList>
    </citation>
    <scope>NUCLEOTIDE SEQUENCE [LARGE SCALE GENOMIC DNA]</scope>
    <source>
        <strain evidence="3">cv. Daliak</strain>
    </source>
</reference>
<evidence type="ECO:0000313" key="3">
    <source>
        <dbReference type="Proteomes" id="UP000242715"/>
    </source>
</evidence>
<protein>
    <recommendedName>
        <fullName evidence="4">Reverse transcriptase domain-containing protein</fullName>
    </recommendedName>
</protein>
<dbReference type="OrthoDB" id="7700848at2759"/>
<sequence length="457" mass="52590">MSCVTKSNRPKDTVSRGEVKQVGGVYNDGPMNVYLKLNKNPADIDSTLLSKGMQVKNTRHHDFDGGKILTNHVHRPGQCYDAVHSIPQILEIVTRYLWKFMSLIRRARFDNKLLSLGLKEMKKKSGDFNSISKVGERRGSSSGAWRQGKGPNSFTMSRLDRFLVSEGFIEKGNLSYQWVGDRDISNHCPIWLMCSNFNWGPKLFTFNNCWLEHPKFFEFVKETWENMDIRGKKAFIIKEKLKGLKEALKVWNREVFGFMELKIDKTVKELNEVEELLATGNIDANIINPKELVRQFWQQLNFKESLLHKKSRTKWAQEGDCLTGLMRKAVELGKFKGYRLNNNIQSQILQFADDTILMGEGIWDNIRIIKTLLRNFELVSGLKISFVKSKLYGLNVYSRLLEAGSAFLSCRSEVIPFKFLGIPVGANPRRQETWKPVVDAMIKRLNSWSSRKLSYGG</sequence>
<feature type="compositionally biased region" description="Polar residues" evidence="1">
    <location>
        <begin position="140"/>
        <end position="151"/>
    </location>
</feature>
<evidence type="ECO:0000313" key="2">
    <source>
        <dbReference type="EMBL" id="GAU37337.1"/>
    </source>
</evidence>
<accession>A0A2Z6P4M8</accession>
<dbReference type="PANTHER" id="PTHR33116">
    <property type="entry name" value="REVERSE TRANSCRIPTASE ZINC-BINDING DOMAIN-CONTAINING PROTEIN-RELATED-RELATED"/>
    <property type="match status" value="1"/>
</dbReference>
<dbReference type="EMBL" id="DF973667">
    <property type="protein sequence ID" value="GAU37337.1"/>
    <property type="molecule type" value="Genomic_DNA"/>
</dbReference>
<organism evidence="2 3">
    <name type="scientific">Trifolium subterraneum</name>
    <name type="common">Subterranean clover</name>
    <dbReference type="NCBI Taxonomy" id="3900"/>
    <lineage>
        <taxon>Eukaryota</taxon>
        <taxon>Viridiplantae</taxon>
        <taxon>Streptophyta</taxon>
        <taxon>Embryophyta</taxon>
        <taxon>Tracheophyta</taxon>
        <taxon>Spermatophyta</taxon>
        <taxon>Magnoliopsida</taxon>
        <taxon>eudicotyledons</taxon>
        <taxon>Gunneridae</taxon>
        <taxon>Pentapetalae</taxon>
        <taxon>rosids</taxon>
        <taxon>fabids</taxon>
        <taxon>Fabales</taxon>
        <taxon>Fabaceae</taxon>
        <taxon>Papilionoideae</taxon>
        <taxon>50 kb inversion clade</taxon>
        <taxon>NPAAA clade</taxon>
        <taxon>Hologalegina</taxon>
        <taxon>IRL clade</taxon>
        <taxon>Trifolieae</taxon>
        <taxon>Trifolium</taxon>
    </lineage>
</organism>
<keyword evidence="3" id="KW-1185">Reference proteome</keyword>
<dbReference type="AlphaFoldDB" id="A0A2Z6P4M8"/>
<evidence type="ECO:0008006" key="4">
    <source>
        <dbReference type="Google" id="ProtNLM"/>
    </source>
</evidence>
<feature type="region of interest" description="Disordered" evidence="1">
    <location>
        <begin position="132"/>
        <end position="151"/>
    </location>
</feature>
<dbReference type="Proteomes" id="UP000242715">
    <property type="component" value="Unassembled WGS sequence"/>
</dbReference>
<gene>
    <name evidence="2" type="ORF">TSUD_395180</name>
</gene>